<organism evidence="2 3">
    <name type="scientific">Tilletia horrida</name>
    <dbReference type="NCBI Taxonomy" id="155126"/>
    <lineage>
        <taxon>Eukaryota</taxon>
        <taxon>Fungi</taxon>
        <taxon>Dikarya</taxon>
        <taxon>Basidiomycota</taxon>
        <taxon>Ustilaginomycotina</taxon>
        <taxon>Exobasidiomycetes</taxon>
        <taxon>Tilletiales</taxon>
        <taxon>Tilletiaceae</taxon>
        <taxon>Tilletia</taxon>
    </lineage>
</organism>
<sequence>MPTLATVLPVALLPILLLLGQAHALPSPDPSIRLTKGDAEAFFGKNPHQAYTVGYTPVMGPGPEVPAGGW</sequence>
<dbReference type="EMBL" id="JAPDMQ010000253">
    <property type="protein sequence ID" value="KAK0529089.1"/>
    <property type="molecule type" value="Genomic_DNA"/>
</dbReference>
<dbReference type="Proteomes" id="UP001176521">
    <property type="component" value="Unassembled WGS sequence"/>
</dbReference>
<evidence type="ECO:0000313" key="3">
    <source>
        <dbReference type="Proteomes" id="UP001176521"/>
    </source>
</evidence>
<dbReference type="AlphaFoldDB" id="A0AAN6JJM9"/>
<feature type="chain" id="PRO_5042826603" evidence="1">
    <location>
        <begin position="25"/>
        <end position="70"/>
    </location>
</feature>
<feature type="signal peptide" evidence="1">
    <location>
        <begin position="1"/>
        <end position="24"/>
    </location>
</feature>
<comment type="caution">
    <text evidence="2">The sequence shown here is derived from an EMBL/GenBank/DDBJ whole genome shotgun (WGS) entry which is preliminary data.</text>
</comment>
<gene>
    <name evidence="2" type="ORF">OC842_004347</name>
</gene>
<keyword evidence="1" id="KW-0732">Signal</keyword>
<evidence type="ECO:0000256" key="1">
    <source>
        <dbReference type="SAM" id="SignalP"/>
    </source>
</evidence>
<name>A0AAN6JJM9_9BASI</name>
<reference evidence="2" key="1">
    <citation type="journal article" date="2023" name="PhytoFront">
        <title>Draft Genome Resources of Seven Strains of Tilletia horrida, Causal Agent of Kernel Smut of Rice.</title>
        <authorList>
            <person name="Khanal S."/>
            <person name="Antony Babu S."/>
            <person name="Zhou X.G."/>
        </authorList>
    </citation>
    <scope>NUCLEOTIDE SEQUENCE</scope>
    <source>
        <strain evidence="2">TX3</strain>
    </source>
</reference>
<protein>
    <submittedName>
        <fullName evidence="2">Uncharacterized protein</fullName>
    </submittedName>
</protein>
<evidence type="ECO:0000313" key="2">
    <source>
        <dbReference type="EMBL" id="KAK0529089.1"/>
    </source>
</evidence>
<proteinExistence type="predicted"/>
<accession>A0AAN6JJM9</accession>
<keyword evidence="3" id="KW-1185">Reference proteome</keyword>